<protein>
    <submittedName>
        <fullName evidence="3">CIR protein PIR protein</fullName>
    </submittedName>
</protein>
<accession>A0A6V7RZ60</accession>
<keyword evidence="2" id="KW-0812">Transmembrane</keyword>
<evidence type="ECO:0000256" key="1">
    <source>
        <dbReference type="SAM" id="MobiDB-lite"/>
    </source>
</evidence>
<sequence>MDDQICESFLGADNLYNEGNVDMDEINKHSEFYVYCPSRKCRNSMHGFVALSTYLFLQLKAHANNKNGEYFLMWLSDKLFKIHIQKTKKKKNPITLDEAYNNYLKKHIDTFEYWNLLGNIKGLKNANLRHMNEFYKLLNHICKTIIYLKYDYNKSTNHIQNSTNSFNQYMLLYQNVSKCNSYLHLLDNLKKTYEDFRTIIKKGDSKIASSLQTLTTIENIDSYFVENFNEFDFSDSKCKLRYDDRILEKWEKVQAQRRQKNNESQGGDITLSTQLPSSSAGTVASPNMTDNGEDTPGGIDIAVGDTQNKANTKGSGQKNSGGDAGDQKSHQSDPINPNDNTQTSGANQGDRSVDSGSGIESTSSGSRGPDNGSVGGSDGNQVSQDGSGGSGSGARGHQEDSVDGPGSGQVTTGNGTEGTDGGQGGKGGPIDGSNGDQGSHGDSGESGGSGSSKDGAGDTDNESLNGGDGQDNQRGPDSAPGTSGSQSASWLSFDIGSSIFGIASKGMEQLNNALEFFEQKKEQLTKVTDTIKDLYSTSVSNIKTAYDNSRNFLNNIIDHISSQPEKVDIFDNPGGNKLGSGGTGGGIPTPNGSPTPQKDSPQSPPGTPHTSLPSQNPKEQTNAAQLSQGPPGSQNSDQNNQGGSKIPVISPVDKPENYGAEVKGNETTGIGDMNLLKEYKQIGISIIVILIPITLAIMHKYLSSGWRKELKKKKNMKKVINSIGGKRPVQIIINASSQKKKIKKSINFVYGKKSPLLNIYKLMQADPVPFINLFFLLIFFVYKRNHNSLEL</sequence>
<dbReference type="AlphaFoldDB" id="A0A6V7RZ60"/>
<feature type="compositionally biased region" description="Polar residues" evidence="1">
    <location>
        <begin position="470"/>
        <end position="489"/>
    </location>
</feature>
<keyword evidence="2" id="KW-1133">Transmembrane helix</keyword>
<feature type="region of interest" description="Disordered" evidence="1">
    <location>
        <begin position="257"/>
        <end position="489"/>
    </location>
</feature>
<dbReference type="VEuPathDB" id="PlasmoDB:PVLDE_0602590"/>
<feature type="compositionally biased region" description="Gly residues" evidence="1">
    <location>
        <begin position="576"/>
        <end position="587"/>
    </location>
</feature>
<dbReference type="InterPro" id="IPR006477">
    <property type="entry name" value="Yir_bir_cir"/>
</dbReference>
<gene>
    <name evidence="3" type="ORF">PVLDE_0602590</name>
</gene>
<feature type="region of interest" description="Disordered" evidence="1">
    <location>
        <begin position="567"/>
        <end position="658"/>
    </location>
</feature>
<proteinExistence type="predicted"/>
<feature type="compositionally biased region" description="Polar residues" evidence="1">
    <location>
        <begin position="608"/>
        <end position="643"/>
    </location>
</feature>
<keyword evidence="2" id="KW-0472">Membrane</keyword>
<feature type="transmembrane region" description="Helical" evidence="2">
    <location>
        <begin position="762"/>
        <end position="782"/>
    </location>
</feature>
<feature type="transmembrane region" description="Helical" evidence="2">
    <location>
        <begin position="682"/>
        <end position="702"/>
    </location>
</feature>
<feature type="compositionally biased region" description="Polar residues" evidence="1">
    <location>
        <begin position="332"/>
        <end position="350"/>
    </location>
</feature>
<reference evidence="3 4" key="1">
    <citation type="submission" date="2020-08" db="EMBL/GenBank/DDBJ databases">
        <authorList>
            <person name="Ramaprasad A."/>
        </authorList>
    </citation>
    <scope>NUCLEOTIDE SEQUENCE [LARGE SCALE GENOMIC DNA]</scope>
</reference>
<dbReference type="EMBL" id="LR865368">
    <property type="protein sequence ID" value="CAD2088387.1"/>
    <property type="molecule type" value="Genomic_DNA"/>
</dbReference>
<feature type="compositionally biased region" description="Polar residues" evidence="1">
    <location>
        <begin position="305"/>
        <end position="320"/>
    </location>
</feature>
<evidence type="ECO:0000313" key="4">
    <source>
        <dbReference type="Proteomes" id="UP000515308"/>
    </source>
</evidence>
<evidence type="ECO:0000313" key="3">
    <source>
        <dbReference type="EMBL" id="CAD2088387.1"/>
    </source>
</evidence>
<feature type="compositionally biased region" description="Polar residues" evidence="1">
    <location>
        <begin position="262"/>
        <end position="290"/>
    </location>
</feature>
<name>A0A6V7RZ60_PLAVN</name>
<feature type="compositionally biased region" description="Low complexity" evidence="1">
    <location>
        <begin position="354"/>
        <end position="368"/>
    </location>
</feature>
<feature type="compositionally biased region" description="Gly residues" evidence="1">
    <location>
        <begin position="415"/>
        <end position="430"/>
    </location>
</feature>
<dbReference type="Proteomes" id="UP000515308">
    <property type="component" value="Chromosome PVLDE_06"/>
</dbReference>
<dbReference type="Pfam" id="PF06022">
    <property type="entry name" value="Cir_Bir_Yir"/>
    <property type="match status" value="1"/>
</dbReference>
<organism evidence="3 4">
    <name type="scientific">Plasmodium vinckei lentum</name>
    <dbReference type="NCBI Taxonomy" id="138297"/>
    <lineage>
        <taxon>Eukaryota</taxon>
        <taxon>Sar</taxon>
        <taxon>Alveolata</taxon>
        <taxon>Apicomplexa</taxon>
        <taxon>Aconoidasida</taxon>
        <taxon>Haemosporida</taxon>
        <taxon>Plasmodiidae</taxon>
        <taxon>Plasmodium</taxon>
        <taxon>Plasmodium (Vinckeia)</taxon>
    </lineage>
</organism>
<evidence type="ECO:0000256" key="2">
    <source>
        <dbReference type="SAM" id="Phobius"/>
    </source>
</evidence>